<evidence type="ECO:0000256" key="2">
    <source>
        <dbReference type="ARBA" id="ARBA00022490"/>
    </source>
</evidence>
<evidence type="ECO:0000256" key="3">
    <source>
        <dbReference type="ARBA" id="ARBA00022857"/>
    </source>
</evidence>
<evidence type="ECO:0000256" key="4">
    <source>
        <dbReference type="ARBA" id="ARBA00023002"/>
    </source>
</evidence>
<dbReference type="InterPro" id="IPR051721">
    <property type="entry name" value="Biopterin_syn/organic_redct"/>
</dbReference>
<dbReference type="PANTHER" id="PTHR44085:SF2">
    <property type="entry name" value="SEPIAPTERIN REDUCTASE"/>
    <property type="match status" value="1"/>
</dbReference>
<comment type="caution">
    <text evidence="5">The sequence shown here is derived from an EMBL/GenBank/DDBJ whole genome shotgun (WGS) entry which is preliminary data.</text>
</comment>
<proteinExistence type="predicted"/>
<accession>A0ABV2CQQ6</accession>
<dbReference type="Pfam" id="PF00106">
    <property type="entry name" value="adh_short"/>
    <property type="match status" value="1"/>
</dbReference>
<keyword evidence="4" id="KW-0560">Oxidoreductase</keyword>
<keyword evidence="3" id="KW-0521">NADP</keyword>
<evidence type="ECO:0000256" key="1">
    <source>
        <dbReference type="ARBA" id="ARBA00004496"/>
    </source>
</evidence>
<dbReference type="EMBL" id="JBEWLZ010000005">
    <property type="protein sequence ID" value="MET1490240.1"/>
    <property type="molecule type" value="Genomic_DNA"/>
</dbReference>
<gene>
    <name evidence="5" type="ORF">ABVT11_10425</name>
</gene>
<name>A0ABV2CQQ6_9RHOO</name>
<dbReference type="Gene3D" id="3.40.50.720">
    <property type="entry name" value="NAD(P)-binding Rossmann-like Domain"/>
    <property type="match status" value="1"/>
</dbReference>
<protein>
    <submittedName>
        <fullName evidence="5">SDR family NAD(P)-dependent oxidoreductase</fullName>
    </submittedName>
</protein>
<evidence type="ECO:0000313" key="6">
    <source>
        <dbReference type="Proteomes" id="UP001548590"/>
    </source>
</evidence>
<dbReference type="InterPro" id="IPR020904">
    <property type="entry name" value="Sc_DH/Rdtase_CS"/>
</dbReference>
<dbReference type="PANTHER" id="PTHR44085">
    <property type="entry name" value="SEPIAPTERIN REDUCTASE"/>
    <property type="match status" value="1"/>
</dbReference>
<dbReference type="RefSeq" id="WP_345928413.1">
    <property type="nucleotide sequence ID" value="NZ_JBDIVF010000006.1"/>
</dbReference>
<sequence length="245" mass="26102">MHLVILTGGSRGIGLALVRQFEASGHRLIEFSRSAPHPFSRRVDLADPLAAREAIHAGLADLDDKSIESLTVIGNAGVLEPIGPAAFKDPAAVLANLNAGFVSGIVFYAEVVARFQHLAVPKRLANISSGAADKGYAGWSLYCAAKAGLENYIRALALEQAAMPHPFLPLNILPGVVDTGMQALIRGSGEEDFPARERFATLHRDGLLASPDEVARRIRILLARSDLQPGSRLDVRDLSADEAEG</sequence>
<keyword evidence="6" id="KW-1185">Reference proteome</keyword>
<dbReference type="Proteomes" id="UP001548590">
    <property type="component" value="Unassembled WGS sequence"/>
</dbReference>
<keyword evidence="2" id="KW-0963">Cytoplasm</keyword>
<reference evidence="5 6" key="1">
    <citation type="submission" date="2024-07" db="EMBL/GenBank/DDBJ databases">
        <title>Uliginosibacterium paludis KCTC:42655.</title>
        <authorList>
            <person name="Kim M.K."/>
        </authorList>
    </citation>
    <scope>NUCLEOTIDE SEQUENCE [LARGE SCALE GENOMIC DNA]</scope>
    <source>
        <strain evidence="5 6">KCTC 42655</strain>
    </source>
</reference>
<dbReference type="SUPFAM" id="SSF51735">
    <property type="entry name" value="NAD(P)-binding Rossmann-fold domains"/>
    <property type="match status" value="1"/>
</dbReference>
<dbReference type="InterPro" id="IPR036291">
    <property type="entry name" value="NAD(P)-bd_dom_sf"/>
</dbReference>
<dbReference type="PROSITE" id="PS00061">
    <property type="entry name" value="ADH_SHORT"/>
    <property type="match status" value="1"/>
</dbReference>
<dbReference type="InterPro" id="IPR002347">
    <property type="entry name" value="SDR_fam"/>
</dbReference>
<organism evidence="5 6">
    <name type="scientific">Uliginosibacterium paludis</name>
    <dbReference type="NCBI Taxonomy" id="1615952"/>
    <lineage>
        <taxon>Bacteria</taxon>
        <taxon>Pseudomonadati</taxon>
        <taxon>Pseudomonadota</taxon>
        <taxon>Betaproteobacteria</taxon>
        <taxon>Rhodocyclales</taxon>
        <taxon>Zoogloeaceae</taxon>
        <taxon>Uliginosibacterium</taxon>
    </lineage>
</organism>
<dbReference type="PRINTS" id="PR00081">
    <property type="entry name" value="GDHRDH"/>
</dbReference>
<evidence type="ECO:0000313" key="5">
    <source>
        <dbReference type="EMBL" id="MET1490240.1"/>
    </source>
</evidence>
<comment type="subcellular location">
    <subcellularLocation>
        <location evidence="1">Cytoplasm</location>
    </subcellularLocation>
</comment>